<keyword evidence="3" id="KW-0808">Transferase</keyword>
<keyword evidence="9" id="KW-1185">Reference proteome</keyword>
<feature type="chain" id="PRO_5041342455" evidence="7">
    <location>
        <begin position="27"/>
        <end position="860"/>
    </location>
</feature>
<dbReference type="AlphaFoldDB" id="A0AA36MXI6"/>
<keyword evidence="4" id="KW-0479">Metal-binding</keyword>
<dbReference type="GO" id="GO:1901663">
    <property type="term" value="P:quinone biosynthetic process"/>
    <property type="evidence" value="ECO:0007669"/>
    <property type="project" value="UniProtKB-ARBA"/>
</dbReference>
<dbReference type="SUPFAM" id="SSF48576">
    <property type="entry name" value="Terpenoid synthases"/>
    <property type="match status" value="2"/>
</dbReference>
<reference evidence="8" key="1">
    <citation type="submission" date="2023-08" db="EMBL/GenBank/DDBJ databases">
        <authorList>
            <person name="Chen Y."/>
            <person name="Shah S."/>
            <person name="Dougan E. K."/>
            <person name="Thang M."/>
            <person name="Chan C."/>
        </authorList>
    </citation>
    <scope>NUCLEOTIDE SEQUENCE</scope>
</reference>
<protein>
    <submittedName>
        <fullName evidence="8">Uncharacterized protein</fullName>
    </submittedName>
</protein>
<dbReference type="InterPro" id="IPR008949">
    <property type="entry name" value="Isoprenoid_synthase_dom_sf"/>
</dbReference>
<evidence type="ECO:0000256" key="3">
    <source>
        <dbReference type="ARBA" id="ARBA00022679"/>
    </source>
</evidence>
<evidence type="ECO:0000313" key="9">
    <source>
        <dbReference type="Proteomes" id="UP001178507"/>
    </source>
</evidence>
<dbReference type="GO" id="GO:0004659">
    <property type="term" value="F:prenyltransferase activity"/>
    <property type="evidence" value="ECO:0007669"/>
    <property type="project" value="InterPro"/>
</dbReference>
<evidence type="ECO:0000313" key="8">
    <source>
        <dbReference type="EMBL" id="CAJ1390154.1"/>
    </source>
</evidence>
<comment type="cofactor">
    <cofactor evidence="1">
        <name>Mg(2+)</name>
        <dbReference type="ChEBI" id="CHEBI:18420"/>
    </cofactor>
</comment>
<comment type="similarity">
    <text evidence="2">Belongs to the FPP/GGPP synthase family.</text>
</comment>
<dbReference type="EMBL" id="CAUJNA010002013">
    <property type="protein sequence ID" value="CAJ1390154.1"/>
    <property type="molecule type" value="Genomic_DNA"/>
</dbReference>
<dbReference type="SFLD" id="SFLDS00005">
    <property type="entry name" value="Isoprenoid_Synthase_Type_I"/>
    <property type="match status" value="1"/>
</dbReference>
<dbReference type="CDD" id="cd00685">
    <property type="entry name" value="Trans_IPPS_HT"/>
    <property type="match status" value="1"/>
</dbReference>
<dbReference type="Gene3D" id="1.10.600.10">
    <property type="entry name" value="Farnesyl Diphosphate Synthase"/>
    <property type="match status" value="2"/>
</dbReference>
<dbReference type="Pfam" id="PF00348">
    <property type="entry name" value="polyprenyl_synt"/>
    <property type="match status" value="1"/>
</dbReference>
<keyword evidence="7" id="KW-0732">Signal</keyword>
<evidence type="ECO:0000256" key="4">
    <source>
        <dbReference type="ARBA" id="ARBA00022723"/>
    </source>
</evidence>
<dbReference type="Proteomes" id="UP001178507">
    <property type="component" value="Unassembled WGS sequence"/>
</dbReference>
<dbReference type="GO" id="GO:0008299">
    <property type="term" value="P:isoprenoid biosynthetic process"/>
    <property type="evidence" value="ECO:0007669"/>
    <property type="project" value="UniProtKB-KW"/>
</dbReference>
<evidence type="ECO:0000256" key="7">
    <source>
        <dbReference type="SAM" id="SignalP"/>
    </source>
</evidence>
<accession>A0AA36MXI6</accession>
<dbReference type="InterPro" id="IPR000092">
    <property type="entry name" value="Polyprenyl_synt"/>
</dbReference>
<dbReference type="PANTHER" id="PTHR12001:SF69">
    <property type="entry name" value="ALL TRANS-POLYPRENYL-DIPHOSPHATE SYNTHASE PDSS1"/>
    <property type="match status" value="1"/>
</dbReference>
<dbReference type="InterPro" id="IPR033749">
    <property type="entry name" value="Polyprenyl_synt_CS"/>
</dbReference>
<dbReference type="GO" id="GO:0046872">
    <property type="term" value="F:metal ion binding"/>
    <property type="evidence" value="ECO:0007669"/>
    <property type="project" value="UniProtKB-KW"/>
</dbReference>
<feature type="signal peptide" evidence="7">
    <location>
        <begin position="1"/>
        <end position="26"/>
    </location>
</feature>
<comment type="caution">
    <text evidence="8">The sequence shown here is derived from an EMBL/GenBank/DDBJ whole genome shotgun (WGS) entry which is preliminary data.</text>
</comment>
<name>A0AA36MXI6_9DINO</name>
<evidence type="ECO:0000256" key="1">
    <source>
        <dbReference type="ARBA" id="ARBA00001946"/>
    </source>
</evidence>
<keyword evidence="6" id="KW-0414">Isoprene biosynthesis</keyword>
<dbReference type="PANTHER" id="PTHR12001">
    <property type="entry name" value="GERANYLGERANYL PYROPHOSPHATE SYNTHASE"/>
    <property type="match status" value="1"/>
</dbReference>
<organism evidence="8 9">
    <name type="scientific">Effrenium voratum</name>
    <dbReference type="NCBI Taxonomy" id="2562239"/>
    <lineage>
        <taxon>Eukaryota</taxon>
        <taxon>Sar</taxon>
        <taxon>Alveolata</taxon>
        <taxon>Dinophyceae</taxon>
        <taxon>Suessiales</taxon>
        <taxon>Symbiodiniaceae</taxon>
        <taxon>Effrenium</taxon>
    </lineage>
</organism>
<keyword evidence="5" id="KW-0460">Magnesium</keyword>
<evidence type="ECO:0000256" key="2">
    <source>
        <dbReference type="ARBA" id="ARBA00006706"/>
    </source>
</evidence>
<dbReference type="PROSITE" id="PS00723">
    <property type="entry name" value="POLYPRENYL_SYNTHASE_1"/>
    <property type="match status" value="1"/>
</dbReference>
<gene>
    <name evidence="8" type="ORF">EVOR1521_LOCUS15647</name>
</gene>
<evidence type="ECO:0000256" key="6">
    <source>
        <dbReference type="ARBA" id="ARBA00023229"/>
    </source>
</evidence>
<sequence>MGRCSRTGSASLLLVLAIWSQRECLGSAWLSLSRGASASGGRRGKCTTLRCEGGRPAKPMLDYPPPPPAASIVWPRYLSWLGFTVGALQGLRRKLFGGAQAVALDPALPLPVRLQLINSRRDLRSKASLAPRSFRQMLRNSADTLEEVPALLVTVAVLAGRALAPERGLTDFRQLGEAEALLFTAGKLHLGMQFGDSSKMRLLGGDFFYAEGQWMLAELGSLPAIRLTSRMIQDVSDGSSKGGAAPADLEGGSVGELGAKAALHAAYVRAGSYFSAVASGAAWISGVGKPVVNALRMYGTNLGAALQLAQFRDDIASQDAALWLAVSAKEVLRGSEMGHLQGSMALRGLRRLAHRVERSCGQTIKELLKKSDVKKQKGLTMEDVESLQKMLEDLYVRHDESGGGRFDLKGMGFRRDQASEKGLQELINAGLSSEPLPARPKMAWPDGPKEALKTSFNCVGKELAMVNTQLEGAWLSQAASSGLVREEVIRLFQTGGKRLRPVLTLITARAAGASEAAMKDVVSLAAAVEVLHSASLVHDDILDAADTRRGEASTHIRLGERAAALVGDFLFATASVLVAEIGSLPTVLLISKVVADFGRGELAQSAVRFEAVDYSLQDYLSKSFYKTASLLAAACHAAALLSRPQDSPDAEQCQNCYRFGAYVGLAFQVVDDILDFVSTEEELGKPALADLKEGNLGAPVLFAAQPGNLPEEKRQELLQAIERRLAREGDLDLVRKLVAEGEGVEKSKALARRFVDLATLELDLLPPSEARDGMRVFAEYVITKPKPAVLSNEKNGEIYLARSEPGSRDGNMRHPITGRMEIWEDFWQSPKCISQFYQPGTLQLRCPGEPPEWMLKKDDV</sequence>
<evidence type="ECO:0000256" key="5">
    <source>
        <dbReference type="ARBA" id="ARBA00022842"/>
    </source>
</evidence>
<dbReference type="PROSITE" id="PS00444">
    <property type="entry name" value="POLYPRENYL_SYNTHASE_2"/>
    <property type="match status" value="1"/>
</dbReference>
<proteinExistence type="inferred from homology"/>